<dbReference type="RefSeq" id="WP_191163699.1">
    <property type="nucleotide sequence ID" value="NZ_JACWMX010000005.1"/>
</dbReference>
<feature type="domain" description="HTH araC/xylS-type" evidence="5">
    <location>
        <begin position="258"/>
        <end position="366"/>
    </location>
</feature>
<keyword evidence="4" id="KW-0812">Transmembrane</keyword>
<sequence length="366" mass="42044">MKIDFGINVILFLVAIIIGLFSAALLLSSAKNKTANRLLALLMLAITGWIVDAFFRASGIYGQRSDLYFLPIYYSFAFGPLLYFYVQAITNASFSFKYRYLLHFIPVFLQAVFYWSVIFTSYQTKYYIWFNIHQPYTYRIEYDGTWLSMIIYLILSIGYLKNYRQWLKQNYSNITRKMLNWLNASLVILFMVCIAWLFEAYLRDFSGIYYKYDFSGNLLCIVVICIGILGYLQSNLDLSFVPQVSPSEEKASSFVADATVIQLIEDALAKNKLYLNPELTLTDVAKHLALPAKTISANVNAGFGKPFNTYINTYRVNEVKRRLAANDAAKLTLLGIAYESGFNSKTSFNRIFKEFTGQSPSDYLKK</sequence>
<dbReference type="SMART" id="SM00342">
    <property type="entry name" value="HTH_ARAC"/>
    <property type="match status" value="1"/>
</dbReference>
<dbReference type="GO" id="GO:0003700">
    <property type="term" value="F:DNA-binding transcription factor activity"/>
    <property type="evidence" value="ECO:0007669"/>
    <property type="project" value="InterPro"/>
</dbReference>
<feature type="transmembrane region" description="Helical" evidence="4">
    <location>
        <begin position="6"/>
        <end position="27"/>
    </location>
</feature>
<accession>A0A926NSK6</accession>
<comment type="caution">
    <text evidence="6">The sequence shown here is derived from an EMBL/GenBank/DDBJ whole genome shotgun (WGS) entry which is preliminary data.</text>
</comment>
<dbReference type="Pfam" id="PF12833">
    <property type="entry name" value="HTH_18"/>
    <property type="match status" value="1"/>
</dbReference>
<feature type="transmembrane region" description="Helical" evidence="4">
    <location>
        <begin position="98"/>
        <end position="122"/>
    </location>
</feature>
<dbReference type="InterPro" id="IPR018062">
    <property type="entry name" value="HTH_AraC-typ_CS"/>
</dbReference>
<name>A0A926NSK6_9SPHI</name>
<feature type="transmembrane region" description="Helical" evidence="4">
    <location>
        <begin position="214"/>
        <end position="232"/>
    </location>
</feature>
<reference evidence="6" key="1">
    <citation type="submission" date="2020-09" db="EMBL/GenBank/DDBJ databases">
        <title>Novel species of Mucilaginibacter isolated from a glacier on the Tibetan Plateau.</title>
        <authorList>
            <person name="Liu Q."/>
            <person name="Xin Y.-H."/>
        </authorList>
    </citation>
    <scope>NUCLEOTIDE SEQUENCE</scope>
    <source>
        <strain evidence="6">ZB1P21</strain>
    </source>
</reference>
<evidence type="ECO:0000256" key="3">
    <source>
        <dbReference type="ARBA" id="ARBA00023163"/>
    </source>
</evidence>
<evidence type="ECO:0000256" key="1">
    <source>
        <dbReference type="ARBA" id="ARBA00023015"/>
    </source>
</evidence>
<dbReference type="PANTHER" id="PTHR43280">
    <property type="entry name" value="ARAC-FAMILY TRANSCRIPTIONAL REGULATOR"/>
    <property type="match status" value="1"/>
</dbReference>
<keyword evidence="7" id="KW-1185">Reference proteome</keyword>
<evidence type="ECO:0000256" key="4">
    <source>
        <dbReference type="SAM" id="Phobius"/>
    </source>
</evidence>
<dbReference type="PROSITE" id="PS01124">
    <property type="entry name" value="HTH_ARAC_FAMILY_2"/>
    <property type="match status" value="1"/>
</dbReference>
<dbReference type="InterPro" id="IPR009057">
    <property type="entry name" value="Homeodomain-like_sf"/>
</dbReference>
<evidence type="ECO:0000313" key="7">
    <source>
        <dbReference type="Proteomes" id="UP000619078"/>
    </source>
</evidence>
<dbReference type="SUPFAM" id="SSF46689">
    <property type="entry name" value="Homeodomain-like"/>
    <property type="match status" value="1"/>
</dbReference>
<evidence type="ECO:0000259" key="5">
    <source>
        <dbReference type="PROSITE" id="PS01124"/>
    </source>
</evidence>
<keyword evidence="2" id="KW-0238">DNA-binding</keyword>
<dbReference type="AlphaFoldDB" id="A0A926NSK6"/>
<gene>
    <name evidence="6" type="ORF">IDJ76_12650</name>
</gene>
<evidence type="ECO:0000256" key="2">
    <source>
        <dbReference type="ARBA" id="ARBA00023125"/>
    </source>
</evidence>
<keyword evidence="4" id="KW-1133">Transmembrane helix</keyword>
<keyword evidence="1" id="KW-0805">Transcription regulation</keyword>
<feature type="transmembrane region" description="Helical" evidence="4">
    <location>
        <begin position="39"/>
        <end position="61"/>
    </location>
</feature>
<keyword evidence="4" id="KW-0472">Membrane</keyword>
<feature type="transmembrane region" description="Helical" evidence="4">
    <location>
        <begin position="67"/>
        <end position="86"/>
    </location>
</feature>
<keyword evidence="3" id="KW-0804">Transcription</keyword>
<dbReference type="GO" id="GO:0043565">
    <property type="term" value="F:sequence-specific DNA binding"/>
    <property type="evidence" value="ECO:0007669"/>
    <property type="project" value="InterPro"/>
</dbReference>
<feature type="transmembrane region" description="Helical" evidence="4">
    <location>
        <begin position="181"/>
        <end position="202"/>
    </location>
</feature>
<evidence type="ECO:0000313" key="6">
    <source>
        <dbReference type="EMBL" id="MBD1393950.1"/>
    </source>
</evidence>
<dbReference type="Proteomes" id="UP000619078">
    <property type="component" value="Unassembled WGS sequence"/>
</dbReference>
<organism evidence="6 7">
    <name type="scientific">Mucilaginibacter glaciei</name>
    <dbReference type="NCBI Taxonomy" id="2772109"/>
    <lineage>
        <taxon>Bacteria</taxon>
        <taxon>Pseudomonadati</taxon>
        <taxon>Bacteroidota</taxon>
        <taxon>Sphingobacteriia</taxon>
        <taxon>Sphingobacteriales</taxon>
        <taxon>Sphingobacteriaceae</taxon>
        <taxon>Mucilaginibacter</taxon>
    </lineage>
</organism>
<dbReference type="EMBL" id="JACWMX010000005">
    <property type="protein sequence ID" value="MBD1393950.1"/>
    <property type="molecule type" value="Genomic_DNA"/>
</dbReference>
<dbReference type="PANTHER" id="PTHR43280:SF29">
    <property type="entry name" value="ARAC-FAMILY TRANSCRIPTIONAL REGULATOR"/>
    <property type="match status" value="1"/>
</dbReference>
<dbReference type="InterPro" id="IPR018060">
    <property type="entry name" value="HTH_AraC"/>
</dbReference>
<feature type="transmembrane region" description="Helical" evidence="4">
    <location>
        <begin position="142"/>
        <end position="160"/>
    </location>
</feature>
<proteinExistence type="predicted"/>
<protein>
    <submittedName>
        <fullName evidence="6">AraC family transcriptional regulator</fullName>
    </submittedName>
</protein>
<dbReference type="PROSITE" id="PS00041">
    <property type="entry name" value="HTH_ARAC_FAMILY_1"/>
    <property type="match status" value="1"/>
</dbReference>
<dbReference type="Gene3D" id="1.10.10.60">
    <property type="entry name" value="Homeodomain-like"/>
    <property type="match status" value="1"/>
</dbReference>